<dbReference type="AlphaFoldDB" id="A0A0K2SN75"/>
<dbReference type="PANTHER" id="PTHR43283:SF11">
    <property type="entry name" value="BETA-LACTAMASE-RELATED DOMAIN-CONTAINING PROTEIN"/>
    <property type="match status" value="1"/>
</dbReference>
<proteinExistence type="predicted"/>
<dbReference type="Proteomes" id="UP000065807">
    <property type="component" value="Chromosome"/>
</dbReference>
<dbReference type="SUPFAM" id="SSF56601">
    <property type="entry name" value="beta-lactamase/transpeptidase-like"/>
    <property type="match status" value="1"/>
</dbReference>
<keyword evidence="1" id="KW-0378">Hydrolase</keyword>
<reference evidence="4" key="2">
    <citation type="journal article" date="2016" name="Int. J. Syst. Evol. Microbiol.">
        <title>Complete genome sequence and cell structure of Limnochorda pilosa, a Gram-negative spore-former within the phylum Firmicutes.</title>
        <authorList>
            <person name="Watanabe M."/>
            <person name="Kojima H."/>
            <person name="Fukui M."/>
        </authorList>
    </citation>
    <scope>NUCLEOTIDE SEQUENCE [LARGE SCALE GENOMIC DNA]</scope>
    <source>
        <strain evidence="4">HC45</strain>
    </source>
</reference>
<dbReference type="Pfam" id="PF00144">
    <property type="entry name" value="Beta-lactamase"/>
    <property type="match status" value="1"/>
</dbReference>
<dbReference type="InterPro" id="IPR012338">
    <property type="entry name" value="Beta-lactam/transpept-like"/>
</dbReference>
<name>A0A0K2SN75_LIMPI</name>
<dbReference type="OrthoDB" id="9770183at2"/>
<dbReference type="InterPro" id="IPR001466">
    <property type="entry name" value="Beta-lactam-related"/>
</dbReference>
<protein>
    <submittedName>
        <fullName evidence="3">Beta-lactamase</fullName>
    </submittedName>
</protein>
<dbReference type="PANTHER" id="PTHR43283">
    <property type="entry name" value="BETA-LACTAMASE-RELATED"/>
    <property type="match status" value="1"/>
</dbReference>
<dbReference type="InterPro" id="IPR050789">
    <property type="entry name" value="Diverse_Enzym_Activities"/>
</dbReference>
<sequence>MELDGGRLERAFGVVEHFVQEGSIPGAVILVGTPRDVHGPRAYGWASLQPMRRPMQEETLFDLASLTKVVATAALAWQLLDQGRIRLDDPVSLFLPGYGAHDRGPSREWKEQLTLRHLLTHTSGISGWEPLYRHPGSPADRLQQLLRYPLLQPPGERVVYSCLGYILLGWILEVVAGAPLDQLARERLYQPLGMEATGFVPAPDLRERAAATELAPDTGEVLQGVVHDENARFLGGVAGNAGLFGTARDLAAFALEVLKALRGEPALWSPAVVRLATRSLTPGKEEERGLGWQIHGGRPFSSAGDLFSPASFGHTGFTGTSLWIDPERELFAVLLTNRVHPSRDNQAHLRLRPLFHNAVAAAAVGGGAATG</sequence>
<evidence type="ECO:0000256" key="1">
    <source>
        <dbReference type="ARBA" id="ARBA00022801"/>
    </source>
</evidence>
<accession>A0A0K2SN75</accession>
<dbReference type="RefSeq" id="WP_068138374.1">
    <property type="nucleotide sequence ID" value="NZ_AP014924.1"/>
</dbReference>
<evidence type="ECO:0000313" key="4">
    <source>
        <dbReference type="Proteomes" id="UP000065807"/>
    </source>
</evidence>
<feature type="domain" description="Beta-lactamase-related" evidence="2">
    <location>
        <begin position="14"/>
        <end position="350"/>
    </location>
</feature>
<dbReference type="EMBL" id="AP014924">
    <property type="protein sequence ID" value="BAS28269.1"/>
    <property type="molecule type" value="Genomic_DNA"/>
</dbReference>
<keyword evidence="4" id="KW-1185">Reference proteome</keyword>
<dbReference type="KEGG" id="lpil:LIP_2428"/>
<evidence type="ECO:0000313" key="3">
    <source>
        <dbReference type="EMBL" id="BAS28269.1"/>
    </source>
</evidence>
<reference evidence="4" key="1">
    <citation type="submission" date="2015-07" db="EMBL/GenBank/DDBJ databases">
        <title>Complete genome sequence and phylogenetic analysis of Limnochorda pilosa.</title>
        <authorList>
            <person name="Watanabe M."/>
            <person name="Kojima H."/>
            <person name="Fukui M."/>
        </authorList>
    </citation>
    <scope>NUCLEOTIDE SEQUENCE [LARGE SCALE GENOMIC DNA]</scope>
    <source>
        <strain evidence="4">HC45</strain>
    </source>
</reference>
<dbReference type="PATRIC" id="fig|1555112.3.peg.2477"/>
<evidence type="ECO:0000259" key="2">
    <source>
        <dbReference type="Pfam" id="PF00144"/>
    </source>
</evidence>
<gene>
    <name evidence="3" type="ORF">LIP_2428</name>
</gene>
<dbReference type="GO" id="GO:0016787">
    <property type="term" value="F:hydrolase activity"/>
    <property type="evidence" value="ECO:0007669"/>
    <property type="project" value="UniProtKB-KW"/>
</dbReference>
<organism evidence="3 4">
    <name type="scientific">Limnochorda pilosa</name>
    <dbReference type="NCBI Taxonomy" id="1555112"/>
    <lineage>
        <taxon>Bacteria</taxon>
        <taxon>Bacillati</taxon>
        <taxon>Bacillota</taxon>
        <taxon>Limnochordia</taxon>
        <taxon>Limnochordales</taxon>
        <taxon>Limnochordaceae</taxon>
        <taxon>Limnochorda</taxon>
    </lineage>
</organism>
<dbReference type="Gene3D" id="3.40.710.10">
    <property type="entry name" value="DD-peptidase/beta-lactamase superfamily"/>
    <property type="match status" value="1"/>
</dbReference>
<dbReference type="STRING" id="1555112.LIP_2428"/>